<dbReference type="Proteomes" id="UP000297834">
    <property type="component" value="Unassembled WGS sequence"/>
</dbReference>
<dbReference type="EMBL" id="SNTY01000058">
    <property type="protein sequence ID" value="TEU24695.1"/>
    <property type="molecule type" value="Genomic_DNA"/>
</dbReference>
<dbReference type="AlphaFoldDB" id="A0A4Y7X9R1"/>
<evidence type="ECO:0000313" key="1">
    <source>
        <dbReference type="EMBL" id="TEU24695.1"/>
    </source>
</evidence>
<gene>
    <name evidence="1" type="ORF">E2B99_11360</name>
</gene>
<dbReference type="OrthoDB" id="6312934at2"/>
<comment type="caution">
    <text evidence="1">The sequence shown here is derived from an EMBL/GenBank/DDBJ whole genome shotgun (WGS) entry which is preliminary data.</text>
</comment>
<organism evidence="1 2">
    <name type="scientific">Alkanindiges illinoisensis</name>
    <dbReference type="NCBI Taxonomy" id="197183"/>
    <lineage>
        <taxon>Bacteria</taxon>
        <taxon>Pseudomonadati</taxon>
        <taxon>Pseudomonadota</taxon>
        <taxon>Gammaproteobacteria</taxon>
        <taxon>Moraxellales</taxon>
        <taxon>Moraxellaceae</taxon>
        <taxon>Alkanindiges</taxon>
    </lineage>
</organism>
<accession>A0A4Y7X9R1</accession>
<name>A0A4Y7X9R1_9GAMM</name>
<proteinExistence type="predicted"/>
<dbReference type="Pfam" id="PF05926">
    <property type="entry name" value="Phage_GPL"/>
    <property type="match status" value="1"/>
</dbReference>
<dbReference type="InterPro" id="IPR009225">
    <property type="entry name" value="Phage_head_completion_GpL"/>
</dbReference>
<dbReference type="STRING" id="1120977.GCA_000619845_01541"/>
<dbReference type="RefSeq" id="WP_134245047.1">
    <property type="nucleotide sequence ID" value="NZ_SNTY01000058.1"/>
</dbReference>
<sequence length="150" mass="16661">MSFVANGNKTPSQITISSDPFYPEIALDDIRETVRIDGTVTNERLNQIAIEEVIDVNRLLISLKTPEAQTLAHYSAGFIAGKPYTDYLYLSAVANGVAAKVNEKYRSYDSSNSGNKRADDLTPSIDESRRNKNWAIQQILGKNHTVVELI</sequence>
<reference evidence="1 2" key="1">
    <citation type="submission" date="2019-03" db="EMBL/GenBank/DDBJ databases">
        <title>Alkanindiges illinoisensis: a potential pathogenic isolated from ascites of a gastric cancer patient with abdominal metastasis.</title>
        <authorList>
            <person name="Hu X."/>
            <person name="Yang B."/>
            <person name="Yan X."/>
            <person name="Lin L."/>
            <person name="Zhao H."/>
            <person name="Zhou F."/>
            <person name="Su B."/>
            <person name="Chen J."/>
            <person name="Rui Y."/>
            <person name="Wang Q."/>
            <person name="Zheng L."/>
        </authorList>
    </citation>
    <scope>NUCLEOTIDE SEQUENCE [LARGE SCALE GENOMIC DNA]</scope>
    <source>
        <strain evidence="1 2">NFYY 23406</strain>
    </source>
</reference>
<keyword evidence="2" id="KW-1185">Reference proteome</keyword>
<evidence type="ECO:0000313" key="2">
    <source>
        <dbReference type="Proteomes" id="UP000297834"/>
    </source>
</evidence>
<protein>
    <submittedName>
        <fullName evidence="1">Head completion protein</fullName>
    </submittedName>
</protein>